<dbReference type="InterPro" id="IPR004203">
    <property type="entry name" value="Cyt_c_oxidase_su4_fam"/>
</dbReference>
<dbReference type="GeneTree" id="ENSGT00390000002407"/>
<dbReference type="InterPro" id="IPR036639">
    <property type="entry name" value="Cyt_c_oxidase_su4_sf"/>
</dbReference>
<sequence>MLQLIAGRVSSLVARRATLALTTSSARMASHAPDPEVTEAVDMSRPMYWDRLDTPLPDKLYKDELSAAEKSLKEKEKGPWSQLTNEEKIALYRLSFHQTYAEMNQPKSEWKTVVGGIFFFVGFTALVVWWQRVYGKPASFKSHDDNVAFSFKHPPAPTGTALAWFRSFFLRQTFSLNVAEKVQL</sequence>
<dbReference type="Pfam" id="PF02936">
    <property type="entry name" value="COX4"/>
    <property type="match status" value="1"/>
</dbReference>
<dbReference type="PRINTS" id="PR01873">
    <property type="entry name" value="CYTCOXIDASE4"/>
</dbReference>
<evidence type="ECO:0000256" key="1">
    <source>
        <dbReference type="ARBA" id="ARBA00004434"/>
    </source>
</evidence>
<evidence type="ECO:0000256" key="4">
    <source>
        <dbReference type="ARBA" id="ARBA00011485"/>
    </source>
</evidence>
<accession>A0AAQ4RJI2</accession>
<evidence type="ECO:0000256" key="10">
    <source>
        <dbReference type="RuleBase" id="RU367145"/>
    </source>
</evidence>
<dbReference type="GO" id="GO:0005743">
    <property type="term" value="C:mitochondrial inner membrane"/>
    <property type="evidence" value="ECO:0007669"/>
    <property type="project" value="UniProtKB-SubCell"/>
</dbReference>
<dbReference type="SUPFAM" id="SSF81406">
    <property type="entry name" value="Mitochondrial cytochrome c oxidase subunit IV"/>
    <property type="match status" value="1"/>
</dbReference>
<evidence type="ECO:0000313" key="11">
    <source>
        <dbReference type="Ensembl" id="ENSGACP00000063926.1"/>
    </source>
</evidence>
<dbReference type="GO" id="GO:0006123">
    <property type="term" value="P:mitochondrial electron transport, cytochrome c to oxygen"/>
    <property type="evidence" value="ECO:0007669"/>
    <property type="project" value="InterPro"/>
</dbReference>
<evidence type="ECO:0000256" key="9">
    <source>
        <dbReference type="ARBA" id="ARBA00023136"/>
    </source>
</evidence>
<dbReference type="AlphaFoldDB" id="A0AAQ4RJI2"/>
<dbReference type="Ensembl" id="ENSGACT00000053173.1">
    <property type="protein sequence ID" value="ENSGACP00000063926.1"/>
    <property type="gene ID" value="ENSGACG00000004286.2"/>
</dbReference>
<name>A0AAQ4RJI2_GASAC</name>
<evidence type="ECO:0000256" key="6">
    <source>
        <dbReference type="ARBA" id="ARBA00022792"/>
    </source>
</evidence>
<keyword evidence="5 10" id="KW-0812">Transmembrane</keyword>
<evidence type="ECO:0000256" key="5">
    <source>
        <dbReference type="ARBA" id="ARBA00022692"/>
    </source>
</evidence>
<dbReference type="CDD" id="cd00922">
    <property type="entry name" value="Cyt_c_Oxidase_IV"/>
    <property type="match status" value="1"/>
</dbReference>
<keyword evidence="9 10" id="KW-0472">Membrane</keyword>
<evidence type="ECO:0000256" key="7">
    <source>
        <dbReference type="ARBA" id="ARBA00022989"/>
    </source>
</evidence>
<dbReference type="FunFam" id="1.10.442.10:FF:000001">
    <property type="entry name" value="Cytochrome c oxidase subunit 4 isoform 1"/>
    <property type="match status" value="1"/>
</dbReference>
<dbReference type="PANTHER" id="PTHR10707">
    <property type="entry name" value="CYTOCHROME C OXIDASE SUBUNIT IV"/>
    <property type="match status" value="1"/>
</dbReference>
<evidence type="ECO:0000256" key="3">
    <source>
        <dbReference type="ARBA" id="ARBA00008135"/>
    </source>
</evidence>
<comment type="similarity">
    <text evidence="3 10">Belongs to the cytochrome c oxidase IV family.</text>
</comment>
<dbReference type="GO" id="GO:0045277">
    <property type="term" value="C:respiratory chain complex IV"/>
    <property type="evidence" value="ECO:0007669"/>
    <property type="project" value="InterPro"/>
</dbReference>
<keyword evidence="12" id="KW-1185">Reference proteome</keyword>
<dbReference type="PANTHER" id="PTHR10707:SF15">
    <property type="entry name" value="CYTOCHROME C OXIDASE SUBUNIT 4"/>
    <property type="match status" value="1"/>
</dbReference>
<organism evidence="11 12">
    <name type="scientific">Gasterosteus aculeatus aculeatus</name>
    <name type="common">three-spined stickleback</name>
    <dbReference type="NCBI Taxonomy" id="481459"/>
    <lineage>
        <taxon>Eukaryota</taxon>
        <taxon>Metazoa</taxon>
        <taxon>Chordata</taxon>
        <taxon>Craniata</taxon>
        <taxon>Vertebrata</taxon>
        <taxon>Euteleostomi</taxon>
        <taxon>Actinopterygii</taxon>
        <taxon>Neopterygii</taxon>
        <taxon>Teleostei</taxon>
        <taxon>Neoteleostei</taxon>
        <taxon>Acanthomorphata</taxon>
        <taxon>Eupercaria</taxon>
        <taxon>Perciformes</taxon>
        <taxon>Cottioidei</taxon>
        <taxon>Gasterosteales</taxon>
        <taxon>Gasterosteidae</taxon>
        <taxon>Gasterosteus</taxon>
    </lineage>
</organism>
<evidence type="ECO:0000256" key="8">
    <source>
        <dbReference type="ARBA" id="ARBA00023128"/>
    </source>
</evidence>
<keyword evidence="8 10" id="KW-0496">Mitochondrion</keyword>
<protein>
    <recommendedName>
        <fullName evidence="10">Cytochrome c oxidase subunit 4</fullName>
    </recommendedName>
</protein>
<comment type="subunit">
    <text evidence="4">Component of the cytochrome c oxidase (complex IV, CIV), a multisubunit enzyme composed of 14 subunits. The complex is composed of a catalytic core of 3 subunits MT-CO1, MT-CO2 and MT-CO3, encoded in the mitochondrial DNA, and 11 supernumerary subunits COX4I, COX5A, COX5B, COX6A, COX6B, COX6C, COX7A, COX7B, COX7C, COX8 and NDUFA4, which are encoded in the nuclear genome. The complex exists as a monomer or a dimer and forms supercomplexes (SCs) in the inner mitochondrial membrane with NADH-ubiquinone oxidoreductase (complex I, CI) and ubiquinol-cytochrome c oxidoreductase (cytochrome b-c1 complex, complex III, CIII), resulting in different assemblies (supercomplex SCI(1)III(2)IV(1) and megacomplex MCI(2)III(2)IV(2)).</text>
</comment>
<comment type="function">
    <text evidence="10">Component of the cytochrome c oxidase, the last enzyme in the mitochondrial electron transport chain which drives oxidative phosphorylation.</text>
</comment>
<proteinExistence type="inferred from homology"/>
<evidence type="ECO:0000256" key="2">
    <source>
        <dbReference type="ARBA" id="ARBA00004673"/>
    </source>
</evidence>
<dbReference type="InterPro" id="IPR013288">
    <property type="entry name" value="Cyt_c_oxidase_su4"/>
</dbReference>
<reference evidence="11 12" key="1">
    <citation type="journal article" date="2021" name="G3 (Bethesda)">
        <title>Improved contiguity of the threespine stickleback genome using long-read sequencing.</title>
        <authorList>
            <person name="Nath S."/>
            <person name="Shaw D.E."/>
            <person name="White M.A."/>
        </authorList>
    </citation>
    <scope>NUCLEOTIDE SEQUENCE [LARGE SCALE GENOMIC DNA]</scope>
    <source>
        <strain evidence="11 12">Lake Benthic</strain>
    </source>
</reference>
<evidence type="ECO:0000313" key="12">
    <source>
        <dbReference type="Proteomes" id="UP000007635"/>
    </source>
</evidence>
<dbReference type="Proteomes" id="UP000007635">
    <property type="component" value="Chromosome XII"/>
</dbReference>
<keyword evidence="6 10" id="KW-0999">Mitochondrion inner membrane</keyword>
<reference evidence="11" key="3">
    <citation type="submission" date="2025-09" db="UniProtKB">
        <authorList>
            <consortium name="Ensembl"/>
        </authorList>
    </citation>
    <scope>IDENTIFICATION</scope>
</reference>
<dbReference type="Gene3D" id="1.10.442.10">
    <property type="entry name" value="Cytochrome c oxidase subunit IV"/>
    <property type="match status" value="1"/>
</dbReference>
<comment type="pathway">
    <text evidence="2 10">Energy metabolism; oxidative phosphorylation.</text>
</comment>
<feature type="transmembrane region" description="Helical" evidence="10">
    <location>
        <begin position="112"/>
        <end position="130"/>
    </location>
</feature>
<comment type="subcellular location">
    <subcellularLocation>
        <location evidence="1 10">Mitochondrion inner membrane</location>
        <topology evidence="1 10">Single-pass membrane protein</topology>
    </subcellularLocation>
</comment>
<keyword evidence="7 10" id="KW-1133">Transmembrane helix</keyword>
<reference evidence="11" key="2">
    <citation type="submission" date="2025-08" db="UniProtKB">
        <authorList>
            <consortium name="Ensembl"/>
        </authorList>
    </citation>
    <scope>IDENTIFICATION</scope>
</reference>